<gene>
    <name evidence="1" type="ORF">AA0521_3098</name>
</gene>
<dbReference type="EMBL" id="BAQJ01000411">
    <property type="protein sequence ID" value="GBQ78026.1"/>
    <property type="molecule type" value="Genomic_DNA"/>
</dbReference>
<organism evidence="1 2">
    <name type="scientific">Komagataeibacter intermedius NRIC 0521</name>
    <dbReference type="NCBI Taxonomy" id="1307934"/>
    <lineage>
        <taxon>Bacteria</taxon>
        <taxon>Pseudomonadati</taxon>
        <taxon>Pseudomonadota</taxon>
        <taxon>Alphaproteobacteria</taxon>
        <taxon>Acetobacterales</taxon>
        <taxon>Acetobacteraceae</taxon>
        <taxon>Komagataeibacter</taxon>
    </lineage>
</organism>
<sequence length="70" mass="8067">MVRAGIPHGLLTSQCCKISDIPLPEFMNFPGMIQQGMRVYRFMKVDNTILTRDPRGRTICTRGNQQQVLW</sequence>
<proteinExistence type="predicted"/>
<comment type="caution">
    <text evidence="1">The sequence shown here is derived from an EMBL/GenBank/DDBJ whole genome shotgun (WGS) entry which is preliminary data.</text>
</comment>
<protein>
    <submittedName>
        <fullName evidence="1">Uncharacterized protein</fullName>
    </submittedName>
</protein>
<dbReference type="Proteomes" id="UP001061452">
    <property type="component" value="Unassembled WGS sequence"/>
</dbReference>
<name>A0ABQ0PQZ5_9PROT</name>
<evidence type="ECO:0000313" key="2">
    <source>
        <dbReference type="Proteomes" id="UP001061452"/>
    </source>
</evidence>
<evidence type="ECO:0000313" key="1">
    <source>
        <dbReference type="EMBL" id="GBQ78026.1"/>
    </source>
</evidence>
<keyword evidence="2" id="KW-1185">Reference proteome</keyword>
<accession>A0ABQ0PQZ5</accession>
<reference evidence="1" key="1">
    <citation type="submission" date="2013-04" db="EMBL/GenBank/DDBJ databases">
        <title>The genome sequencing project of 58 acetic acid bacteria.</title>
        <authorList>
            <person name="Okamoto-Kainuma A."/>
            <person name="Ishikawa M."/>
            <person name="Umino S."/>
            <person name="Koizumi Y."/>
            <person name="Shiwa Y."/>
            <person name="Yoshikawa H."/>
            <person name="Matsutani M."/>
            <person name="Matsushita K."/>
        </authorList>
    </citation>
    <scope>NUCLEOTIDE SEQUENCE</scope>
    <source>
        <strain evidence="1">NRIC 0521</strain>
    </source>
</reference>